<dbReference type="PANTHER" id="PTHR10283">
    <property type="entry name" value="SOLUTE CARRIER FAMILY 13 MEMBER"/>
    <property type="match status" value="1"/>
</dbReference>
<feature type="transmembrane region" description="Helical" evidence="5">
    <location>
        <begin position="59"/>
        <end position="92"/>
    </location>
</feature>
<feature type="transmembrane region" description="Helical" evidence="5">
    <location>
        <begin position="380"/>
        <end position="409"/>
    </location>
</feature>
<gene>
    <name evidence="6" type="ORF">SMC7_02320</name>
</gene>
<dbReference type="InterPro" id="IPR001898">
    <property type="entry name" value="SLC13A/DASS"/>
</dbReference>
<dbReference type="Proteomes" id="UP000266328">
    <property type="component" value="Unassembled WGS sequence"/>
</dbReference>
<dbReference type="AlphaFoldDB" id="A0A398CVB3"/>
<evidence type="ECO:0008006" key="8">
    <source>
        <dbReference type="Google" id="ProtNLM"/>
    </source>
</evidence>
<keyword evidence="7" id="KW-1185">Reference proteome</keyword>
<feature type="transmembrane region" description="Helical" evidence="5">
    <location>
        <begin position="314"/>
        <end position="333"/>
    </location>
</feature>
<sequence>MSMNAPTVQNAGSEKKMEKKMDKKIATWRYVLAVCGAIGFALIAAYAPASFGLTQAGKTMLGILFFLLTWWIAEICSFLVTGFVGMLLMLLFQVADMPTIFSGFSNNIFIFMIFAFTIAVAVTKTGLGKRIAYAVIARSKPTYTGIMVTFVLIGVLLAAVIPLANACVVVLGTIGLMILPVFGQTEDTKSNIGRGLFTMLGLSTLNSANCYLTGVGAILVVGILAKGGYTLNYLQWLTMFLPASLIVSIIVAVIIPRLFPPEVKKISVEKYKEFQETLHGLGPMSVEEKKAAIVVSITIFLWIIGSFIKLNLITVGVLGGVLLMFPFIGTVTADDFSKKIPWPAVFFTGFCLTLGSVLQATKLTGFLVKISSPVMVSSSLLVFCLKLALLSMVVHILIPAPLAVLATFVPVIMASAKAQNFSVITAVVVFIMASNAAIMVYQKTQTVIAFGFKQFDTQDLLKPGLVTAALWLLMTPLVVLYLTAIGL</sequence>
<accession>A0A398CVB3</accession>
<evidence type="ECO:0000256" key="3">
    <source>
        <dbReference type="ARBA" id="ARBA00022989"/>
    </source>
</evidence>
<evidence type="ECO:0000256" key="4">
    <source>
        <dbReference type="ARBA" id="ARBA00023136"/>
    </source>
</evidence>
<feature type="transmembrane region" description="Helical" evidence="5">
    <location>
        <begin position="146"/>
        <end position="179"/>
    </location>
</feature>
<dbReference type="GO" id="GO:0005886">
    <property type="term" value="C:plasma membrane"/>
    <property type="evidence" value="ECO:0007669"/>
    <property type="project" value="TreeGrafter"/>
</dbReference>
<evidence type="ECO:0000256" key="2">
    <source>
        <dbReference type="ARBA" id="ARBA00022692"/>
    </source>
</evidence>
<keyword evidence="2 5" id="KW-0812">Transmembrane</keyword>
<keyword evidence="4 5" id="KW-0472">Membrane</keyword>
<dbReference type="OrthoDB" id="9156049at2"/>
<protein>
    <recommendedName>
        <fullName evidence="8">SLC13 family permease</fullName>
    </recommendedName>
</protein>
<evidence type="ECO:0000313" key="6">
    <source>
        <dbReference type="EMBL" id="RIE06463.1"/>
    </source>
</evidence>
<dbReference type="PANTHER" id="PTHR10283:SF92">
    <property type="entry name" value="LOW-AFFINITY PHOSPHATE TRANSPORTER PHO91"/>
    <property type="match status" value="1"/>
</dbReference>
<dbReference type="GO" id="GO:0005315">
    <property type="term" value="F:phosphate transmembrane transporter activity"/>
    <property type="evidence" value="ECO:0007669"/>
    <property type="project" value="TreeGrafter"/>
</dbReference>
<feature type="transmembrane region" description="Helical" evidence="5">
    <location>
        <begin position="200"/>
        <end position="224"/>
    </location>
</feature>
<organism evidence="6 7">
    <name type="scientific">Candidatus Cryosericum terrychapinii</name>
    <dbReference type="NCBI Taxonomy" id="2290919"/>
    <lineage>
        <taxon>Bacteria</taxon>
        <taxon>Pseudomonadati</taxon>
        <taxon>Caldisericota/Cryosericota group</taxon>
        <taxon>Candidatus Cryosericota</taxon>
        <taxon>Candidatus Cryosericia</taxon>
        <taxon>Candidatus Cryosericales</taxon>
        <taxon>Candidatus Cryosericaceae</taxon>
        <taxon>Candidatus Cryosericum</taxon>
    </lineage>
</organism>
<feature type="transmembrane region" description="Helical" evidence="5">
    <location>
        <begin position="340"/>
        <end position="360"/>
    </location>
</feature>
<keyword evidence="3 5" id="KW-1133">Transmembrane helix</keyword>
<dbReference type="EMBL" id="QXIS01000012">
    <property type="protein sequence ID" value="RIE06463.1"/>
    <property type="molecule type" value="Genomic_DNA"/>
</dbReference>
<feature type="transmembrane region" description="Helical" evidence="5">
    <location>
        <begin position="236"/>
        <end position="255"/>
    </location>
</feature>
<proteinExistence type="predicted"/>
<feature type="transmembrane region" description="Helical" evidence="5">
    <location>
        <begin position="461"/>
        <end position="484"/>
    </location>
</feature>
<feature type="transmembrane region" description="Helical" evidence="5">
    <location>
        <begin position="291"/>
        <end position="308"/>
    </location>
</feature>
<comment type="caution">
    <text evidence="6">The sequence shown here is derived from an EMBL/GenBank/DDBJ whole genome shotgun (WGS) entry which is preliminary data.</text>
</comment>
<reference evidence="6 7" key="1">
    <citation type="submission" date="2018-09" db="EMBL/GenBank/DDBJ databases">
        <title>Discovery and Ecogenomic Context for Candidatus Cryosericales, a Global Caldiserica Order Active in Thawing Permafrost.</title>
        <authorList>
            <person name="Martinez M.A."/>
            <person name="Woodcroft B.J."/>
            <person name="Ignacio Espinoza J.C."/>
            <person name="Zayed A."/>
            <person name="Singleton C.M."/>
            <person name="Boyd J."/>
            <person name="Li Y.-F."/>
            <person name="Purvine S."/>
            <person name="Maughan H."/>
            <person name="Hodgkins S.B."/>
            <person name="Anderson D."/>
            <person name="Sederholm M."/>
            <person name="Temperton B."/>
            <person name="Saleska S.R."/>
            <person name="Tyson G.W."/>
            <person name="Rich V.I."/>
        </authorList>
    </citation>
    <scope>NUCLEOTIDE SEQUENCE [LARGE SCALE GENOMIC DNA]</scope>
    <source>
        <strain evidence="6 7">SMC7</strain>
    </source>
</reference>
<name>A0A398CVB3_9BACT</name>
<feature type="transmembrane region" description="Helical" evidence="5">
    <location>
        <begin position="26"/>
        <end position="47"/>
    </location>
</feature>
<comment type="subcellular location">
    <subcellularLocation>
        <location evidence="1">Membrane</location>
        <topology evidence="1">Multi-pass membrane protein</topology>
    </subcellularLocation>
</comment>
<feature type="transmembrane region" description="Helical" evidence="5">
    <location>
        <begin position="421"/>
        <end position="441"/>
    </location>
</feature>
<evidence type="ECO:0000256" key="1">
    <source>
        <dbReference type="ARBA" id="ARBA00004141"/>
    </source>
</evidence>
<feature type="transmembrane region" description="Helical" evidence="5">
    <location>
        <begin position="104"/>
        <end position="126"/>
    </location>
</feature>
<evidence type="ECO:0000313" key="7">
    <source>
        <dbReference type="Proteomes" id="UP000266328"/>
    </source>
</evidence>
<dbReference type="RefSeq" id="WP_119088771.1">
    <property type="nucleotide sequence ID" value="NZ_QXIS01000012.1"/>
</dbReference>
<dbReference type="Pfam" id="PF00939">
    <property type="entry name" value="Na_sulph_symp"/>
    <property type="match status" value="1"/>
</dbReference>
<evidence type="ECO:0000256" key="5">
    <source>
        <dbReference type="SAM" id="Phobius"/>
    </source>
</evidence>